<organism evidence="5 6">
    <name type="scientific">Jiangella rhizosphaerae</name>
    <dbReference type="NCBI Taxonomy" id="2293569"/>
    <lineage>
        <taxon>Bacteria</taxon>
        <taxon>Bacillati</taxon>
        <taxon>Actinomycetota</taxon>
        <taxon>Actinomycetes</taxon>
        <taxon>Jiangellales</taxon>
        <taxon>Jiangellaceae</taxon>
        <taxon>Jiangella</taxon>
    </lineage>
</organism>
<dbReference type="EMBL" id="QUAL01000140">
    <property type="protein sequence ID" value="RIQ22074.1"/>
    <property type="molecule type" value="Genomic_DNA"/>
</dbReference>
<gene>
    <name evidence="5" type="ORF">DY240_14215</name>
</gene>
<name>A0A418KQ41_9ACTN</name>
<evidence type="ECO:0000256" key="3">
    <source>
        <dbReference type="ARBA" id="ARBA00022729"/>
    </source>
</evidence>
<evidence type="ECO:0000313" key="6">
    <source>
        <dbReference type="Proteomes" id="UP000284057"/>
    </source>
</evidence>
<dbReference type="GO" id="GO:0030246">
    <property type="term" value="F:carbohydrate binding"/>
    <property type="evidence" value="ECO:0007669"/>
    <property type="project" value="UniProtKB-ARBA"/>
</dbReference>
<dbReference type="InterPro" id="IPR025997">
    <property type="entry name" value="SBP_2_dom"/>
</dbReference>
<comment type="subcellular location">
    <subcellularLocation>
        <location evidence="1">Cell envelope</location>
    </subcellularLocation>
</comment>
<dbReference type="PANTHER" id="PTHR46847:SF1">
    <property type="entry name" value="D-ALLOSE-BINDING PERIPLASMIC PROTEIN-RELATED"/>
    <property type="match status" value="1"/>
</dbReference>
<evidence type="ECO:0000256" key="1">
    <source>
        <dbReference type="ARBA" id="ARBA00004196"/>
    </source>
</evidence>
<dbReference type="Gene3D" id="3.40.50.2300">
    <property type="match status" value="2"/>
</dbReference>
<dbReference type="PANTHER" id="PTHR46847">
    <property type="entry name" value="D-ALLOSE-BINDING PERIPLASMIC PROTEIN-RELATED"/>
    <property type="match status" value="1"/>
</dbReference>
<dbReference type="SUPFAM" id="SSF53822">
    <property type="entry name" value="Periplasmic binding protein-like I"/>
    <property type="match status" value="1"/>
</dbReference>
<dbReference type="Proteomes" id="UP000284057">
    <property type="component" value="Unassembled WGS sequence"/>
</dbReference>
<evidence type="ECO:0000313" key="5">
    <source>
        <dbReference type="EMBL" id="RIQ22074.1"/>
    </source>
</evidence>
<keyword evidence="3" id="KW-0732">Signal</keyword>
<proteinExistence type="inferred from homology"/>
<dbReference type="AlphaFoldDB" id="A0A418KQ41"/>
<comment type="caution">
    <text evidence="5">The sequence shown here is derived from an EMBL/GenBank/DDBJ whole genome shotgun (WGS) entry which is preliminary data.</text>
</comment>
<protein>
    <submittedName>
        <fullName evidence="5">Sugar ABC transporter substrate-binding protein</fullName>
    </submittedName>
</protein>
<keyword evidence="6" id="KW-1185">Reference proteome</keyword>
<feature type="domain" description="Periplasmic binding protein" evidence="4">
    <location>
        <begin position="158"/>
        <end position="413"/>
    </location>
</feature>
<evidence type="ECO:0000256" key="2">
    <source>
        <dbReference type="ARBA" id="ARBA00007639"/>
    </source>
</evidence>
<dbReference type="Pfam" id="PF13407">
    <property type="entry name" value="Peripla_BP_4"/>
    <property type="match status" value="1"/>
</dbReference>
<comment type="similarity">
    <text evidence="2">Belongs to the bacterial solute-binding protein 2 family.</text>
</comment>
<reference evidence="5 6" key="1">
    <citation type="submission" date="2018-09" db="EMBL/GenBank/DDBJ databases">
        <title>Isolation, diversity and antifungal activity of actinobacteria from wheat.</title>
        <authorList>
            <person name="Han C."/>
        </authorList>
    </citation>
    <scope>NUCLEOTIDE SEQUENCE [LARGE SCALE GENOMIC DNA]</scope>
    <source>
        <strain evidence="5 6">NEAU-YY265</strain>
    </source>
</reference>
<accession>A0A418KQ41</accession>
<dbReference type="GO" id="GO:0030313">
    <property type="term" value="C:cell envelope"/>
    <property type="evidence" value="ECO:0007669"/>
    <property type="project" value="UniProtKB-SubCell"/>
</dbReference>
<evidence type="ECO:0000259" key="4">
    <source>
        <dbReference type="Pfam" id="PF13407"/>
    </source>
</evidence>
<dbReference type="InterPro" id="IPR028082">
    <property type="entry name" value="Peripla_BP_I"/>
</dbReference>
<sequence>MCRAMARSVFAIRNMVRISGRDGTASIMPRQGLLHAGSRGWAPLTAGDAAPYGGVAYENEVRIWEQSNASLVPDGALSRAGACPISERTSHHQRRTVTSMLRSTRTLVALTGVTVIALGLAGCQAADRASAPAESSSPVSSLSAAPAVDPFRADGFTIGIANYSLATPYLAALNTAMEDRAAEVGISAVSTDAGGDAAQLAADVTGLLAQDVDGIIVSGGDLVNAPGVSLAMKDSQVSLVFVDRLFDSGFYNAWVGPDYSTVGWDSCDYIGSALGGRGKVATVKGGPADHPIGLLLAESFEECFAQTLPEMSLVEAEEFGDWTEAGGESVMNSLLASHGDIVAVFCQNDAMCLGAQQAAADAGRSDEMIFVGVGGTREAFQAIMDGSNFNATSLVDPDAIGEQGVNLMATIFKREDFARNSVVPSPLVRLGNAAEYFDATSDY</sequence>